<proteinExistence type="predicted"/>
<feature type="compositionally biased region" description="Acidic residues" evidence="1">
    <location>
        <begin position="166"/>
        <end position="177"/>
    </location>
</feature>
<evidence type="ECO:0000259" key="2">
    <source>
        <dbReference type="PROSITE" id="PS50832"/>
    </source>
</evidence>
<dbReference type="SUPFAM" id="SSF50249">
    <property type="entry name" value="Nucleic acid-binding proteins"/>
    <property type="match status" value="1"/>
</dbReference>
<name>A0A6C0AZC1_9ZZZZ</name>
<reference evidence="3" key="1">
    <citation type="journal article" date="2020" name="Nature">
        <title>Giant virus diversity and host interactions through global metagenomics.</title>
        <authorList>
            <person name="Schulz F."/>
            <person name="Roux S."/>
            <person name="Paez-Espino D."/>
            <person name="Jungbluth S."/>
            <person name="Walsh D.A."/>
            <person name="Denef V.J."/>
            <person name="McMahon K.D."/>
            <person name="Konstantinidis K.T."/>
            <person name="Eloe-Fadrosh E.A."/>
            <person name="Kyrpides N.C."/>
            <person name="Woyke T."/>
        </authorList>
    </citation>
    <scope>NUCLEOTIDE SEQUENCE</scope>
    <source>
        <strain evidence="3">GVMAG-S-ERX556022-25</strain>
    </source>
</reference>
<dbReference type="InterPro" id="IPR012340">
    <property type="entry name" value="NA-bd_OB-fold"/>
</dbReference>
<dbReference type="Gene3D" id="2.40.50.140">
    <property type="entry name" value="Nucleic acid-binding proteins"/>
    <property type="match status" value="1"/>
</dbReference>
<organism evidence="3">
    <name type="scientific">viral metagenome</name>
    <dbReference type="NCBI Taxonomy" id="1070528"/>
    <lineage>
        <taxon>unclassified sequences</taxon>
        <taxon>metagenomes</taxon>
        <taxon>organismal metagenomes</taxon>
    </lineage>
</organism>
<accession>A0A6C0AZC1</accession>
<dbReference type="AlphaFoldDB" id="A0A6C0AZC1"/>
<sequence>MVKNNGGNKAKKFASKSFNISDRATRYAIETDEIYAIVTKMLGGTNCEVLCIDGKTRQCVIRNKFCGKGKRDNWLTRGKWILVGLRNWEVTSKVKEKCDLLEVYNDNDKDKLIRNSKENFRIFLSVVTDELNMNDDQIDFINTKEDQEQEKEEQLFHKENQHYEDSDNCDDSEEEEDGRVKSNSDNNVDRENEWYHNYSGELDRPDFHNNIINHIDKINIDDI</sequence>
<feature type="region of interest" description="Disordered" evidence="1">
    <location>
        <begin position="157"/>
        <end position="191"/>
    </location>
</feature>
<dbReference type="SMART" id="SM00652">
    <property type="entry name" value="eIF1a"/>
    <property type="match status" value="1"/>
</dbReference>
<dbReference type="InterPro" id="IPR001253">
    <property type="entry name" value="TIF_eIF-1A"/>
</dbReference>
<protein>
    <recommendedName>
        <fullName evidence="2">S1-like domain-containing protein</fullName>
    </recommendedName>
</protein>
<feature type="compositionally biased region" description="Basic and acidic residues" evidence="1">
    <location>
        <begin position="178"/>
        <end position="191"/>
    </location>
</feature>
<evidence type="ECO:0000313" key="3">
    <source>
        <dbReference type="EMBL" id="QHS84611.1"/>
    </source>
</evidence>
<dbReference type="PANTHER" id="PTHR21668">
    <property type="entry name" value="EIF-1A"/>
    <property type="match status" value="1"/>
</dbReference>
<dbReference type="InterPro" id="IPR006196">
    <property type="entry name" value="RNA-binding_domain_S1_IF1"/>
</dbReference>
<dbReference type="GO" id="GO:0003743">
    <property type="term" value="F:translation initiation factor activity"/>
    <property type="evidence" value="ECO:0007669"/>
    <property type="project" value="InterPro"/>
</dbReference>
<dbReference type="EMBL" id="MN738810">
    <property type="protein sequence ID" value="QHS84611.1"/>
    <property type="molecule type" value="Genomic_DNA"/>
</dbReference>
<dbReference type="PROSITE" id="PS50832">
    <property type="entry name" value="S1_IF1_TYPE"/>
    <property type="match status" value="1"/>
</dbReference>
<evidence type="ECO:0000256" key="1">
    <source>
        <dbReference type="SAM" id="MobiDB-lite"/>
    </source>
</evidence>
<feature type="domain" description="S1-like" evidence="2">
    <location>
        <begin position="22"/>
        <end position="105"/>
    </location>
</feature>
<dbReference type="GO" id="GO:0003723">
    <property type="term" value="F:RNA binding"/>
    <property type="evidence" value="ECO:0007669"/>
    <property type="project" value="InterPro"/>
</dbReference>